<feature type="domain" description="Thioredoxin" evidence="3">
    <location>
        <begin position="1"/>
        <end position="107"/>
    </location>
</feature>
<name>A0AA39UU74_9AGAR</name>
<dbReference type="InterPro" id="IPR013766">
    <property type="entry name" value="Thioredoxin_domain"/>
</dbReference>
<dbReference type="AlphaFoldDB" id="A0AA39UU74"/>
<keyword evidence="5" id="KW-1185">Reference proteome</keyword>
<dbReference type="InterPro" id="IPR017937">
    <property type="entry name" value="Thioredoxin_CS"/>
</dbReference>
<dbReference type="Pfam" id="PF00085">
    <property type="entry name" value="Thioredoxin"/>
    <property type="match status" value="1"/>
</dbReference>
<keyword evidence="1" id="KW-1015">Disulfide bond</keyword>
<evidence type="ECO:0000313" key="5">
    <source>
        <dbReference type="Proteomes" id="UP001175228"/>
    </source>
</evidence>
<dbReference type="InterPro" id="IPR036249">
    <property type="entry name" value="Thioredoxin-like_sf"/>
</dbReference>
<feature type="compositionally biased region" description="Low complexity" evidence="2">
    <location>
        <begin position="110"/>
        <end position="122"/>
    </location>
</feature>
<reference evidence="4" key="1">
    <citation type="submission" date="2023-06" db="EMBL/GenBank/DDBJ databases">
        <authorList>
            <consortium name="Lawrence Berkeley National Laboratory"/>
            <person name="Ahrendt S."/>
            <person name="Sahu N."/>
            <person name="Indic B."/>
            <person name="Wong-Bajracharya J."/>
            <person name="Merenyi Z."/>
            <person name="Ke H.-M."/>
            <person name="Monk M."/>
            <person name="Kocsube S."/>
            <person name="Drula E."/>
            <person name="Lipzen A."/>
            <person name="Balint B."/>
            <person name="Henrissat B."/>
            <person name="Andreopoulos B."/>
            <person name="Martin F.M."/>
            <person name="Harder C.B."/>
            <person name="Rigling D."/>
            <person name="Ford K.L."/>
            <person name="Foster G.D."/>
            <person name="Pangilinan J."/>
            <person name="Papanicolaou A."/>
            <person name="Barry K."/>
            <person name="LaButti K."/>
            <person name="Viragh M."/>
            <person name="Koriabine M."/>
            <person name="Yan M."/>
            <person name="Riley R."/>
            <person name="Champramary S."/>
            <person name="Plett K.L."/>
            <person name="Tsai I.J."/>
            <person name="Slot J."/>
            <person name="Sipos G."/>
            <person name="Plett J."/>
            <person name="Nagy L.G."/>
            <person name="Grigoriev I.V."/>
        </authorList>
    </citation>
    <scope>NUCLEOTIDE SEQUENCE</scope>
    <source>
        <strain evidence="4">HWK02</strain>
    </source>
</reference>
<protein>
    <submittedName>
        <fullName evidence="4">Thioredoxin</fullName>
    </submittedName>
</protein>
<evidence type="ECO:0000256" key="1">
    <source>
        <dbReference type="ARBA" id="ARBA00023157"/>
    </source>
</evidence>
<organism evidence="4 5">
    <name type="scientific">Armillaria luteobubalina</name>
    <dbReference type="NCBI Taxonomy" id="153913"/>
    <lineage>
        <taxon>Eukaryota</taxon>
        <taxon>Fungi</taxon>
        <taxon>Dikarya</taxon>
        <taxon>Basidiomycota</taxon>
        <taxon>Agaricomycotina</taxon>
        <taxon>Agaricomycetes</taxon>
        <taxon>Agaricomycetidae</taxon>
        <taxon>Agaricales</taxon>
        <taxon>Marasmiineae</taxon>
        <taxon>Physalacriaceae</taxon>
        <taxon>Armillaria</taxon>
    </lineage>
</organism>
<sequence>MAPAAITSLQEFKKIIDGPKPVVIDFWAPWCGPCKMIGPVFKKLSEKSEFAGVDFYTVDADEQPDIMDELQISSMPTFVAFQGGNKIGTSLGAIPKNLLELIDKAANAAAATESPSPAPAETQSEAPVAVSATV</sequence>
<proteinExistence type="predicted"/>
<evidence type="ECO:0000313" key="4">
    <source>
        <dbReference type="EMBL" id="KAK0503457.1"/>
    </source>
</evidence>
<accession>A0AA39UU74</accession>
<comment type="caution">
    <text evidence="4">The sequence shown here is derived from an EMBL/GenBank/DDBJ whole genome shotgun (WGS) entry which is preliminary data.</text>
</comment>
<evidence type="ECO:0000256" key="2">
    <source>
        <dbReference type="SAM" id="MobiDB-lite"/>
    </source>
</evidence>
<dbReference type="PROSITE" id="PS00194">
    <property type="entry name" value="THIOREDOXIN_1"/>
    <property type="match status" value="1"/>
</dbReference>
<feature type="region of interest" description="Disordered" evidence="2">
    <location>
        <begin position="110"/>
        <end position="134"/>
    </location>
</feature>
<dbReference type="PROSITE" id="PS51352">
    <property type="entry name" value="THIOREDOXIN_2"/>
    <property type="match status" value="1"/>
</dbReference>
<dbReference type="Gene3D" id="3.40.30.10">
    <property type="entry name" value="Glutaredoxin"/>
    <property type="match status" value="1"/>
</dbReference>
<dbReference type="PANTHER" id="PTHR46115">
    <property type="entry name" value="THIOREDOXIN-LIKE PROTEIN 1"/>
    <property type="match status" value="1"/>
</dbReference>
<gene>
    <name evidence="4" type="ORF">EDD18DRAFT_1137939</name>
</gene>
<dbReference type="SUPFAM" id="SSF52833">
    <property type="entry name" value="Thioredoxin-like"/>
    <property type="match status" value="1"/>
</dbReference>
<dbReference type="EMBL" id="JAUEPU010000004">
    <property type="protein sequence ID" value="KAK0503457.1"/>
    <property type="molecule type" value="Genomic_DNA"/>
</dbReference>
<dbReference type="Proteomes" id="UP001175228">
    <property type="component" value="Unassembled WGS sequence"/>
</dbReference>
<dbReference type="PRINTS" id="PR00421">
    <property type="entry name" value="THIOREDOXIN"/>
</dbReference>
<dbReference type="CDD" id="cd02947">
    <property type="entry name" value="TRX_family"/>
    <property type="match status" value="1"/>
</dbReference>
<evidence type="ECO:0000259" key="3">
    <source>
        <dbReference type="PROSITE" id="PS51352"/>
    </source>
</evidence>